<dbReference type="Pfam" id="PF13377">
    <property type="entry name" value="Peripla_BP_3"/>
    <property type="match status" value="1"/>
</dbReference>
<sequence length="340" mass="35422">MSSPPPPAGRPTSKDVARHARVSQSTVSLVLAGKWRGRVSPATVETVRDAAAALGYRPNTSARSLRLGRTRTVMLVVPVLTSPFFGAVHSGAARVAAERDFGVVVYPTLDGADLAPNAFSPAAIDGVLASSMAAEPLDVLRSAGPGTGHLPLVMLDSEPGHGLPTVNHDVAEGMRTIAEHVVGLGHRRVARLRATVRTWTFEARDAAFRAALGPAEVIAEACAPLTLGGGREAALRLLAAPARPTVLVCDDDLQAAGAYKAARTLGLRVPEDLSVTGFDDMRYARVVEPELTTFRLPAVELGARGMTALLDLLDTGDAGPDVVLPGELVIRGSTARPVPA</sequence>
<keyword evidence="2" id="KW-0238">DNA-binding</keyword>
<keyword evidence="3" id="KW-0804">Transcription</keyword>
<reference evidence="5 6" key="1">
    <citation type="submission" date="2017-03" db="EMBL/GenBank/DDBJ databases">
        <title>Draft genome sequence of Streptomyces scabrisporus NF3, endophyte isolated from Amphipterygium adstringens.</title>
        <authorList>
            <person name="Vazquez M."/>
            <person name="Ceapa C.D."/>
            <person name="Rodriguez Luna D."/>
            <person name="Sanchez Esquivel S."/>
        </authorList>
    </citation>
    <scope>NUCLEOTIDE SEQUENCE [LARGE SCALE GENOMIC DNA]</scope>
    <source>
        <strain evidence="5 6">NF3</strain>
    </source>
</reference>
<dbReference type="CDD" id="cd01392">
    <property type="entry name" value="HTH_LacI"/>
    <property type="match status" value="1"/>
</dbReference>
<dbReference type="InterPro" id="IPR000843">
    <property type="entry name" value="HTH_LacI"/>
</dbReference>
<keyword evidence="1" id="KW-0805">Transcription regulation</keyword>
<dbReference type="RefSeq" id="WP_078979693.1">
    <property type="nucleotide sequence ID" value="NZ_MWQN01000001.1"/>
</dbReference>
<keyword evidence="6" id="KW-1185">Reference proteome</keyword>
<dbReference type="InterPro" id="IPR010982">
    <property type="entry name" value="Lambda_DNA-bd_dom_sf"/>
</dbReference>
<dbReference type="GO" id="GO:0003700">
    <property type="term" value="F:DNA-binding transcription factor activity"/>
    <property type="evidence" value="ECO:0007669"/>
    <property type="project" value="TreeGrafter"/>
</dbReference>
<organism evidence="5 6">
    <name type="scientific">Embleya scabrispora</name>
    <dbReference type="NCBI Taxonomy" id="159449"/>
    <lineage>
        <taxon>Bacteria</taxon>
        <taxon>Bacillati</taxon>
        <taxon>Actinomycetota</taxon>
        <taxon>Actinomycetes</taxon>
        <taxon>Kitasatosporales</taxon>
        <taxon>Streptomycetaceae</taxon>
        <taxon>Embleya</taxon>
    </lineage>
</organism>
<dbReference type="STRING" id="159449.B4N89_28250"/>
<dbReference type="CDD" id="cd06267">
    <property type="entry name" value="PBP1_LacI_sugar_binding-like"/>
    <property type="match status" value="1"/>
</dbReference>
<evidence type="ECO:0000313" key="5">
    <source>
        <dbReference type="EMBL" id="OPC85364.1"/>
    </source>
</evidence>
<evidence type="ECO:0000259" key="4">
    <source>
        <dbReference type="PROSITE" id="PS50932"/>
    </source>
</evidence>
<evidence type="ECO:0000256" key="2">
    <source>
        <dbReference type="ARBA" id="ARBA00023125"/>
    </source>
</evidence>
<dbReference type="Pfam" id="PF00356">
    <property type="entry name" value="LacI"/>
    <property type="match status" value="1"/>
</dbReference>
<dbReference type="Gene3D" id="1.10.260.40">
    <property type="entry name" value="lambda repressor-like DNA-binding domains"/>
    <property type="match status" value="1"/>
</dbReference>
<evidence type="ECO:0000313" key="6">
    <source>
        <dbReference type="Proteomes" id="UP000190037"/>
    </source>
</evidence>
<dbReference type="InterPro" id="IPR046335">
    <property type="entry name" value="LacI/GalR-like_sensor"/>
</dbReference>
<proteinExistence type="predicted"/>
<dbReference type="SMART" id="SM00354">
    <property type="entry name" value="HTH_LACI"/>
    <property type="match status" value="1"/>
</dbReference>
<dbReference type="SUPFAM" id="SSF53822">
    <property type="entry name" value="Periplasmic binding protein-like I"/>
    <property type="match status" value="1"/>
</dbReference>
<accession>A0A1T3P8G9</accession>
<comment type="caution">
    <text evidence="5">The sequence shown here is derived from an EMBL/GenBank/DDBJ whole genome shotgun (WGS) entry which is preliminary data.</text>
</comment>
<dbReference type="EMBL" id="MWQN01000001">
    <property type="protein sequence ID" value="OPC85364.1"/>
    <property type="molecule type" value="Genomic_DNA"/>
</dbReference>
<protein>
    <submittedName>
        <fullName evidence="5">LacI family transcriptional regulator</fullName>
    </submittedName>
</protein>
<dbReference type="InterPro" id="IPR028082">
    <property type="entry name" value="Peripla_BP_I"/>
</dbReference>
<gene>
    <name evidence="5" type="ORF">B4N89_28250</name>
</gene>
<dbReference type="Gene3D" id="3.40.50.2300">
    <property type="match status" value="2"/>
</dbReference>
<dbReference type="SUPFAM" id="SSF47413">
    <property type="entry name" value="lambda repressor-like DNA-binding domains"/>
    <property type="match status" value="1"/>
</dbReference>
<feature type="domain" description="HTH lacI-type" evidence="4">
    <location>
        <begin position="11"/>
        <end position="67"/>
    </location>
</feature>
<dbReference type="AlphaFoldDB" id="A0A1T3P8G9"/>
<dbReference type="PANTHER" id="PTHR30146:SF138">
    <property type="entry name" value="TRANSCRIPTIONAL REGULATORY PROTEIN"/>
    <property type="match status" value="1"/>
</dbReference>
<name>A0A1T3P8G9_9ACTN</name>
<dbReference type="PROSITE" id="PS50932">
    <property type="entry name" value="HTH_LACI_2"/>
    <property type="match status" value="1"/>
</dbReference>
<dbReference type="OrthoDB" id="9785139at2"/>
<dbReference type="GO" id="GO:0000976">
    <property type="term" value="F:transcription cis-regulatory region binding"/>
    <property type="evidence" value="ECO:0007669"/>
    <property type="project" value="TreeGrafter"/>
</dbReference>
<dbReference type="PANTHER" id="PTHR30146">
    <property type="entry name" value="LACI-RELATED TRANSCRIPTIONAL REPRESSOR"/>
    <property type="match status" value="1"/>
</dbReference>
<evidence type="ECO:0000256" key="1">
    <source>
        <dbReference type="ARBA" id="ARBA00023015"/>
    </source>
</evidence>
<evidence type="ECO:0000256" key="3">
    <source>
        <dbReference type="ARBA" id="ARBA00023163"/>
    </source>
</evidence>
<dbReference type="Proteomes" id="UP000190037">
    <property type="component" value="Unassembled WGS sequence"/>
</dbReference>